<dbReference type="Proteomes" id="UP001194468">
    <property type="component" value="Unassembled WGS sequence"/>
</dbReference>
<dbReference type="GO" id="GO:0000981">
    <property type="term" value="F:DNA-binding transcription factor activity, RNA polymerase II-specific"/>
    <property type="evidence" value="ECO:0007669"/>
    <property type="project" value="InterPro"/>
</dbReference>
<protein>
    <recommendedName>
        <fullName evidence="3">Zn(2)-C6 fungal-type domain-containing protein</fullName>
    </recommendedName>
</protein>
<gene>
    <name evidence="4" type="ORF">L210DRAFT_3451854</name>
</gene>
<feature type="domain" description="Zn(2)-C6 fungal-type" evidence="3">
    <location>
        <begin position="37"/>
        <end position="79"/>
    </location>
</feature>
<proteinExistence type="predicted"/>
<dbReference type="InterPro" id="IPR001138">
    <property type="entry name" value="Zn2Cys6_DnaBD"/>
</dbReference>
<dbReference type="GO" id="GO:0008270">
    <property type="term" value="F:zinc ion binding"/>
    <property type="evidence" value="ECO:0007669"/>
    <property type="project" value="InterPro"/>
</dbReference>
<dbReference type="InterPro" id="IPR050987">
    <property type="entry name" value="AtrR-like"/>
</dbReference>
<name>A0AAD4BQC8_BOLED</name>
<dbReference type="CDD" id="cd00067">
    <property type="entry name" value="GAL4"/>
    <property type="match status" value="1"/>
</dbReference>
<feature type="compositionally biased region" description="Low complexity" evidence="2">
    <location>
        <begin position="1"/>
        <end position="17"/>
    </location>
</feature>
<dbReference type="AlphaFoldDB" id="A0AAD4BQC8"/>
<evidence type="ECO:0000256" key="2">
    <source>
        <dbReference type="SAM" id="MobiDB-lite"/>
    </source>
</evidence>
<dbReference type="SUPFAM" id="SSF57701">
    <property type="entry name" value="Zn2/Cys6 DNA-binding domain"/>
    <property type="match status" value="1"/>
</dbReference>
<evidence type="ECO:0000313" key="5">
    <source>
        <dbReference type="Proteomes" id="UP001194468"/>
    </source>
</evidence>
<dbReference type="Gene3D" id="4.10.240.10">
    <property type="entry name" value="Zn(2)-C6 fungal-type DNA-binding domain"/>
    <property type="match status" value="1"/>
</dbReference>
<accession>A0AAD4BQC8</accession>
<feature type="region of interest" description="Disordered" evidence="2">
    <location>
        <begin position="683"/>
        <end position="706"/>
    </location>
</feature>
<organism evidence="4 5">
    <name type="scientific">Boletus edulis BED1</name>
    <dbReference type="NCBI Taxonomy" id="1328754"/>
    <lineage>
        <taxon>Eukaryota</taxon>
        <taxon>Fungi</taxon>
        <taxon>Dikarya</taxon>
        <taxon>Basidiomycota</taxon>
        <taxon>Agaricomycotina</taxon>
        <taxon>Agaricomycetes</taxon>
        <taxon>Agaricomycetidae</taxon>
        <taxon>Boletales</taxon>
        <taxon>Boletineae</taxon>
        <taxon>Boletaceae</taxon>
        <taxon>Boletoideae</taxon>
        <taxon>Boletus</taxon>
    </lineage>
</organism>
<reference evidence="4" key="2">
    <citation type="journal article" date="2020" name="Nat. Commun.">
        <title>Large-scale genome sequencing of mycorrhizal fungi provides insights into the early evolution of symbiotic traits.</title>
        <authorList>
            <person name="Miyauchi S."/>
            <person name="Kiss E."/>
            <person name="Kuo A."/>
            <person name="Drula E."/>
            <person name="Kohler A."/>
            <person name="Sanchez-Garcia M."/>
            <person name="Morin E."/>
            <person name="Andreopoulos B."/>
            <person name="Barry K.W."/>
            <person name="Bonito G."/>
            <person name="Buee M."/>
            <person name="Carver A."/>
            <person name="Chen C."/>
            <person name="Cichocki N."/>
            <person name="Clum A."/>
            <person name="Culley D."/>
            <person name="Crous P.W."/>
            <person name="Fauchery L."/>
            <person name="Girlanda M."/>
            <person name="Hayes R.D."/>
            <person name="Keri Z."/>
            <person name="LaButti K."/>
            <person name="Lipzen A."/>
            <person name="Lombard V."/>
            <person name="Magnuson J."/>
            <person name="Maillard F."/>
            <person name="Murat C."/>
            <person name="Nolan M."/>
            <person name="Ohm R.A."/>
            <person name="Pangilinan J."/>
            <person name="Pereira M.F."/>
            <person name="Perotto S."/>
            <person name="Peter M."/>
            <person name="Pfister S."/>
            <person name="Riley R."/>
            <person name="Sitrit Y."/>
            <person name="Stielow J.B."/>
            <person name="Szollosi G."/>
            <person name="Zifcakova L."/>
            <person name="Stursova M."/>
            <person name="Spatafora J.W."/>
            <person name="Tedersoo L."/>
            <person name="Vaario L.M."/>
            <person name="Yamada A."/>
            <person name="Yan M."/>
            <person name="Wang P."/>
            <person name="Xu J."/>
            <person name="Bruns T."/>
            <person name="Baldrian P."/>
            <person name="Vilgalys R."/>
            <person name="Dunand C."/>
            <person name="Henrissat B."/>
            <person name="Grigoriev I.V."/>
            <person name="Hibbett D."/>
            <person name="Nagy L.G."/>
            <person name="Martin F.M."/>
        </authorList>
    </citation>
    <scope>NUCLEOTIDE SEQUENCE</scope>
    <source>
        <strain evidence="4">BED1</strain>
    </source>
</reference>
<feature type="region of interest" description="Disordered" evidence="2">
    <location>
        <begin position="625"/>
        <end position="669"/>
    </location>
</feature>
<evidence type="ECO:0000259" key="3">
    <source>
        <dbReference type="PROSITE" id="PS50048"/>
    </source>
</evidence>
<sequence>MSRRPSSSMPRTPSSTSAPYSRRTPGQPKSTRQQFSACGACRMRRVRCDLKEYCPTTTVNGLQQPACSNCRERNIRCVDEFAEVKAVKLLRRGRRLQQVEARYGKVIDDDSALSSVEQEPASPTFSAVTSPTCCISQMQPPFLTSSFFRRFCVQYPIIEPGEFASRYIAHTKGTAPLDIEGKMLAMLLVTWAASFGIDEFGNEDTEDGPSESIGNSHFVLDGGDKIPNSKRQARLLCTEAMIREILTLVDLNGLLRRPSWDGVKVLLLLLPLTHGIQGPLEHLTTHEAILSQVRALCNLNDSPSVNSGLGPYCDMLIRARIFWSAHVHEGITTGLNGGHLVLDDDDLASFQATLPPQYCASAAHSVTSSADSSCSSPRASPPLSPTFPFVTPLEPSHPRAALAYLVTTQYFSLTLAVSKACRAIHSTLTGPRARRQTDAIRGESVSAIWDALERCWDNFETLRRNPSGVGAAGGDLIRGEDVERFVSGWQIFIFGCLNTIREALRNLTGDNHSNHAVAAALYLSAIGRCHKFLPRVIEMLQRHLKVPSSFFAYDTGLIRDGCFFAGLLLAQSDKLGAELGAIRCNIDWEEGVAACLQALGEVRWVCYRSQEQEKTLKAEWEARIERDSRRHGRQSPRPFPIKQSPGHSPCLNDNTPLPCTAPSTSNPQTLSLVAAGGQVRPHLPPLSVSFTHDDSGPDTVLTDDGSGGWEPYTPPSTSGSLTGTVVTHRSLSPSPHQSIMGPMRGVMKHKGSMFGDDSDTDHFSFAVERTSDSQSSVGSGTQARWTPFGGDYLDPRIILAASDVVGCDDGFTPFGSNRQSYFV</sequence>
<dbReference type="PANTHER" id="PTHR46910">
    <property type="entry name" value="TRANSCRIPTION FACTOR PDR1"/>
    <property type="match status" value="1"/>
</dbReference>
<reference evidence="4" key="1">
    <citation type="submission" date="2019-10" db="EMBL/GenBank/DDBJ databases">
        <authorList>
            <consortium name="DOE Joint Genome Institute"/>
            <person name="Kuo A."/>
            <person name="Miyauchi S."/>
            <person name="Kiss E."/>
            <person name="Drula E."/>
            <person name="Kohler A."/>
            <person name="Sanchez-Garcia M."/>
            <person name="Andreopoulos B."/>
            <person name="Barry K.W."/>
            <person name="Bonito G."/>
            <person name="Buee M."/>
            <person name="Carver A."/>
            <person name="Chen C."/>
            <person name="Cichocki N."/>
            <person name="Clum A."/>
            <person name="Culley D."/>
            <person name="Crous P.W."/>
            <person name="Fauchery L."/>
            <person name="Girlanda M."/>
            <person name="Hayes R."/>
            <person name="Keri Z."/>
            <person name="LaButti K."/>
            <person name="Lipzen A."/>
            <person name="Lombard V."/>
            <person name="Magnuson J."/>
            <person name="Maillard F."/>
            <person name="Morin E."/>
            <person name="Murat C."/>
            <person name="Nolan M."/>
            <person name="Ohm R."/>
            <person name="Pangilinan J."/>
            <person name="Pereira M."/>
            <person name="Perotto S."/>
            <person name="Peter M."/>
            <person name="Riley R."/>
            <person name="Sitrit Y."/>
            <person name="Stielow B."/>
            <person name="Szollosi G."/>
            <person name="Zifcakova L."/>
            <person name="Stursova M."/>
            <person name="Spatafora J.W."/>
            <person name="Tedersoo L."/>
            <person name="Vaario L.-M."/>
            <person name="Yamada A."/>
            <person name="Yan M."/>
            <person name="Wang P."/>
            <person name="Xu J."/>
            <person name="Bruns T."/>
            <person name="Baldrian P."/>
            <person name="Vilgalys R."/>
            <person name="Henrissat B."/>
            <person name="Grigoriev I.V."/>
            <person name="Hibbett D."/>
            <person name="Nagy L.G."/>
            <person name="Martin F.M."/>
        </authorList>
    </citation>
    <scope>NUCLEOTIDE SEQUENCE</scope>
    <source>
        <strain evidence="4">BED1</strain>
    </source>
</reference>
<dbReference type="EMBL" id="WHUW01000020">
    <property type="protein sequence ID" value="KAF8436938.1"/>
    <property type="molecule type" value="Genomic_DNA"/>
</dbReference>
<dbReference type="PANTHER" id="PTHR46910:SF1">
    <property type="entry name" value="MISCELLANEOUS ZN(II)2CYS6 TRANSCRIPTION FACTOR (EUROFUNG)-RELATED"/>
    <property type="match status" value="1"/>
</dbReference>
<keyword evidence="1" id="KW-0539">Nucleus</keyword>
<evidence type="ECO:0000313" key="4">
    <source>
        <dbReference type="EMBL" id="KAF8436938.1"/>
    </source>
</evidence>
<dbReference type="InterPro" id="IPR036864">
    <property type="entry name" value="Zn2-C6_fun-type_DNA-bd_sf"/>
</dbReference>
<feature type="compositionally biased region" description="Polar residues" evidence="2">
    <location>
        <begin position="651"/>
        <end position="669"/>
    </location>
</feature>
<keyword evidence="5" id="KW-1185">Reference proteome</keyword>
<dbReference type="PROSITE" id="PS50048">
    <property type="entry name" value="ZN2_CY6_FUNGAL_2"/>
    <property type="match status" value="1"/>
</dbReference>
<comment type="caution">
    <text evidence="4">The sequence shown here is derived from an EMBL/GenBank/DDBJ whole genome shotgun (WGS) entry which is preliminary data.</text>
</comment>
<evidence type="ECO:0000256" key="1">
    <source>
        <dbReference type="ARBA" id="ARBA00023242"/>
    </source>
</evidence>
<feature type="region of interest" description="Disordered" evidence="2">
    <location>
        <begin position="1"/>
        <end position="32"/>
    </location>
</feature>